<feature type="transmembrane region" description="Helical" evidence="7">
    <location>
        <begin position="120"/>
        <end position="139"/>
    </location>
</feature>
<feature type="transmembrane region" description="Helical" evidence="7">
    <location>
        <begin position="145"/>
        <end position="169"/>
    </location>
</feature>
<evidence type="ECO:0000259" key="8">
    <source>
        <dbReference type="PROSITE" id="PS50850"/>
    </source>
</evidence>
<sequence>MPSHTNLAYVSDDGFENCARFEGRDPFHNSTCRNGMSARSQEMFVSSRSKKRYVSVAILCFINLINYMDRFTIAGILENVQKFYSIGNTEAGLLQTSFIVSYMVMAPVFGYLGDRYSRKIIIAAGVTFWSVTTLLGSFIPSHLFGIFIFLRALVGTGEASYSTIAPTIIADLFSKDRRSKMLAVFYFAIPVGSGLGYIIGDQITAVMGEWQWSLRITPGLGLLSVVLTLLYVRDPPRGEAEGGSNLISTTLYSDLADLCKTKSFVFSTLGFTSVTFATGALAWFGPKYMELAIKQRAVGSPPQKAALIFGFITCVAGIVGVLIGSISSQYLRRLNARADPLICAIGVLASVPLVYAGVVIADSNMTLSWILIFVGEVCLCVNWTIVADMLLYVIIPTRRSIAEAVQILVSHALGDASSPYVIGIVSDAIIHSKNPSIDEFLSLQYALYIPTGVLIIGGFFFFLTAVYIEKDKAKCSLVTHGVYPPLHIFTEDLIQISADDMWPSDSR</sequence>
<evidence type="ECO:0000256" key="3">
    <source>
        <dbReference type="ARBA" id="ARBA00022692"/>
    </source>
</evidence>
<feature type="transmembrane region" description="Helical" evidence="7">
    <location>
        <begin position="338"/>
        <end position="361"/>
    </location>
</feature>
<dbReference type="SUPFAM" id="SSF103473">
    <property type="entry name" value="MFS general substrate transporter"/>
    <property type="match status" value="1"/>
</dbReference>
<organism evidence="9 10">
    <name type="scientific">Stegodyphus mimosarum</name>
    <name type="common">African social velvet spider</name>
    <dbReference type="NCBI Taxonomy" id="407821"/>
    <lineage>
        <taxon>Eukaryota</taxon>
        <taxon>Metazoa</taxon>
        <taxon>Ecdysozoa</taxon>
        <taxon>Arthropoda</taxon>
        <taxon>Chelicerata</taxon>
        <taxon>Arachnida</taxon>
        <taxon>Araneae</taxon>
        <taxon>Araneomorphae</taxon>
        <taxon>Entelegynae</taxon>
        <taxon>Eresoidea</taxon>
        <taxon>Eresidae</taxon>
        <taxon>Stegodyphus</taxon>
    </lineage>
</organism>
<feature type="transmembrane region" description="Helical" evidence="7">
    <location>
        <begin position="367"/>
        <end position="395"/>
    </location>
</feature>
<feature type="transmembrane region" description="Helical" evidence="7">
    <location>
        <begin position="407"/>
        <end position="425"/>
    </location>
</feature>
<feature type="domain" description="Major facilitator superfamily (MFS) profile" evidence="8">
    <location>
        <begin position="55"/>
        <end position="469"/>
    </location>
</feature>
<dbReference type="CDD" id="cd17328">
    <property type="entry name" value="MFS_spinster_like"/>
    <property type="match status" value="1"/>
</dbReference>
<evidence type="ECO:0000256" key="1">
    <source>
        <dbReference type="ARBA" id="ARBA00004141"/>
    </source>
</evidence>
<feature type="transmembrane region" description="Helical" evidence="7">
    <location>
        <begin position="93"/>
        <end position="113"/>
    </location>
</feature>
<feature type="transmembrane region" description="Helical" evidence="7">
    <location>
        <begin position="445"/>
        <end position="468"/>
    </location>
</feature>
<dbReference type="InterPro" id="IPR036259">
    <property type="entry name" value="MFS_trans_sf"/>
</dbReference>
<evidence type="ECO:0000256" key="7">
    <source>
        <dbReference type="SAM" id="Phobius"/>
    </source>
</evidence>
<evidence type="ECO:0000313" key="9">
    <source>
        <dbReference type="EMBL" id="KFM79616.1"/>
    </source>
</evidence>
<proteinExistence type="inferred from homology"/>
<gene>
    <name evidence="9" type="ORF">X975_03806</name>
</gene>
<evidence type="ECO:0000256" key="5">
    <source>
        <dbReference type="ARBA" id="ARBA00023136"/>
    </source>
</evidence>
<dbReference type="AlphaFoldDB" id="A0A087UQH7"/>
<dbReference type="Pfam" id="PF07690">
    <property type="entry name" value="MFS_1"/>
    <property type="match status" value="1"/>
</dbReference>
<keyword evidence="2" id="KW-0813">Transport</keyword>
<dbReference type="OrthoDB" id="6770063at2759"/>
<keyword evidence="4 7" id="KW-1133">Transmembrane helix</keyword>
<keyword evidence="3 7" id="KW-0812">Transmembrane</keyword>
<dbReference type="GO" id="GO:0016020">
    <property type="term" value="C:membrane"/>
    <property type="evidence" value="ECO:0007669"/>
    <property type="project" value="UniProtKB-SubCell"/>
</dbReference>
<dbReference type="PANTHER" id="PTHR23505:SF79">
    <property type="entry name" value="PROTEIN SPINSTER"/>
    <property type="match status" value="1"/>
</dbReference>
<dbReference type="InterPro" id="IPR011701">
    <property type="entry name" value="MFS"/>
</dbReference>
<accession>A0A087UQH7</accession>
<dbReference type="Proteomes" id="UP000054359">
    <property type="component" value="Unassembled WGS sequence"/>
</dbReference>
<evidence type="ECO:0000256" key="4">
    <source>
        <dbReference type="ARBA" id="ARBA00022989"/>
    </source>
</evidence>
<protein>
    <submittedName>
        <fullName evidence="9">Protein spinster-like protein</fullName>
    </submittedName>
</protein>
<dbReference type="STRING" id="407821.A0A087UQH7"/>
<feature type="transmembrane region" description="Helical" evidence="7">
    <location>
        <begin position="305"/>
        <end position="326"/>
    </location>
</feature>
<feature type="non-terminal residue" evidence="9">
    <location>
        <position position="507"/>
    </location>
</feature>
<feature type="transmembrane region" description="Helical" evidence="7">
    <location>
        <begin position="53"/>
        <end position="73"/>
    </location>
</feature>
<dbReference type="PANTHER" id="PTHR23505">
    <property type="entry name" value="SPINSTER"/>
    <property type="match status" value="1"/>
</dbReference>
<dbReference type="PROSITE" id="PS50850">
    <property type="entry name" value="MFS"/>
    <property type="match status" value="1"/>
</dbReference>
<dbReference type="OMA" id="YPWIVFA"/>
<evidence type="ECO:0000256" key="2">
    <source>
        <dbReference type="ARBA" id="ARBA00022448"/>
    </source>
</evidence>
<feature type="transmembrane region" description="Helical" evidence="7">
    <location>
        <begin position="264"/>
        <end position="285"/>
    </location>
</feature>
<feature type="transmembrane region" description="Helical" evidence="7">
    <location>
        <begin position="212"/>
        <end position="232"/>
    </location>
</feature>
<feature type="transmembrane region" description="Helical" evidence="7">
    <location>
        <begin position="181"/>
        <end position="200"/>
    </location>
</feature>
<comment type="subcellular location">
    <subcellularLocation>
        <location evidence="1">Membrane</location>
        <topology evidence="1">Multi-pass membrane protein</topology>
    </subcellularLocation>
</comment>
<comment type="similarity">
    <text evidence="6">Belongs to the major facilitator superfamily. Spinster (TC 2.A.1.49) family.</text>
</comment>
<dbReference type="InterPro" id="IPR044770">
    <property type="entry name" value="MFS_spinster-like"/>
</dbReference>
<dbReference type="GO" id="GO:0022857">
    <property type="term" value="F:transmembrane transporter activity"/>
    <property type="evidence" value="ECO:0007669"/>
    <property type="project" value="InterPro"/>
</dbReference>
<name>A0A087UQH7_STEMI</name>
<dbReference type="EMBL" id="KK121029">
    <property type="protein sequence ID" value="KFM79616.1"/>
    <property type="molecule type" value="Genomic_DNA"/>
</dbReference>
<reference evidence="9 10" key="1">
    <citation type="submission" date="2013-11" db="EMBL/GenBank/DDBJ databases">
        <title>Genome sequencing of Stegodyphus mimosarum.</title>
        <authorList>
            <person name="Bechsgaard J."/>
        </authorList>
    </citation>
    <scope>NUCLEOTIDE SEQUENCE [LARGE SCALE GENOMIC DNA]</scope>
</reference>
<keyword evidence="5 7" id="KW-0472">Membrane</keyword>
<evidence type="ECO:0000313" key="10">
    <source>
        <dbReference type="Proteomes" id="UP000054359"/>
    </source>
</evidence>
<evidence type="ECO:0000256" key="6">
    <source>
        <dbReference type="ARBA" id="ARBA00024338"/>
    </source>
</evidence>
<keyword evidence="10" id="KW-1185">Reference proteome</keyword>
<dbReference type="InterPro" id="IPR020846">
    <property type="entry name" value="MFS_dom"/>
</dbReference>
<dbReference type="Gene3D" id="1.20.1250.20">
    <property type="entry name" value="MFS general substrate transporter like domains"/>
    <property type="match status" value="2"/>
</dbReference>